<dbReference type="RefSeq" id="WP_204799851.1">
    <property type="nucleotide sequence ID" value="NZ_CAJNAP010000015.1"/>
</dbReference>
<organism evidence="1 2">
    <name type="scientific">Nitrosomonas nitrosa</name>
    <dbReference type="NCBI Taxonomy" id="52442"/>
    <lineage>
        <taxon>Bacteria</taxon>
        <taxon>Pseudomonadati</taxon>
        <taxon>Pseudomonadota</taxon>
        <taxon>Betaproteobacteria</taxon>
        <taxon>Nitrosomonadales</taxon>
        <taxon>Nitrosomonadaceae</taxon>
        <taxon>Nitrosomonas</taxon>
    </lineage>
</organism>
<name>A0A8H9DA49_9PROT</name>
<comment type="caution">
    <text evidence="1">The sequence shown here is derived from an EMBL/GenBank/DDBJ whole genome shotgun (WGS) entry which is preliminary data.</text>
</comment>
<dbReference type="EMBL" id="CAJNAP010000015">
    <property type="protein sequence ID" value="CAE6506472.1"/>
    <property type="molecule type" value="Genomic_DNA"/>
</dbReference>
<evidence type="ECO:0000313" key="2">
    <source>
        <dbReference type="Proteomes" id="UP000601736"/>
    </source>
</evidence>
<accession>A0A8H9DA49</accession>
<sequence>MRAKVTKQGVRIPKQWLEGIDVVEIRQEQTRIVIEPADMADPILQLGAEPIAVDIDDASIHHDHYLTS</sequence>
<protein>
    <submittedName>
        <fullName evidence="1">Uncharacterized protein</fullName>
    </submittedName>
</protein>
<gene>
    <name evidence="1" type="ORF">NMYAN_220014</name>
</gene>
<reference evidence="1" key="1">
    <citation type="submission" date="2021-02" db="EMBL/GenBank/DDBJ databases">
        <authorList>
            <person name="Han P."/>
        </authorList>
    </citation>
    <scope>NUCLEOTIDE SEQUENCE</scope>
    <source>
        <strain evidence="1">Nitrosomonas nitrosa 18-3D</strain>
    </source>
</reference>
<evidence type="ECO:0000313" key="1">
    <source>
        <dbReference type="EMBL" id="CAE6506472.1"/>
    </source>
</evidence>
<dbReference type="Proteomes" id="UP000601736">
    <property type="component" value="Unassembled WGS sequence"/>
</dbReference>
<proteinExistence type="predicted"/>
<dbReference type="AlphaFoldDB" id="A0A8H9DA49"/>